<dbReference type="Pfam" id="PF03704">
    <property type="entry name" value="BTAD"/>
    <property type="match status" value="1"/>
</dbReference>
<evidence type="ECO:0000256" key="5">
    <source>
        <dbReference type="SAM" id="MobiDB-lite"/>
    </source>
</evidence>
<feature type="DNA-binding region" description="OmpR/PhoB-type" evidence="4">
    <location>
        <begin position="1"/>
        <end position="90"/>
    </location>
</feature>
<dbReference type="PANTHER" id="PTHR47691:SF3">
    <property type="entry name" value="HTH-TYPE TRANSCRIPTIONAL REGULATOR RV0890C-RELATED"/>
    <property type="match status" value="1"/>
</dbReference>
<dbReference type="InterPro" id="IPR036388">
    <property type="entry name" value="WH-like_DNA-bd_sf"/>
</dbReference>
<dbReference type="EMBL" id="JACTVJ010000017">
    <property type="protein sequence ID" value="MBC9717054.1"/>
    <property type="molecule type" value="Genomic_DNA"/>
</dbReference>
<comment type="similarity">
    <text evidence="1">Belongs to the AfsR/DnrI/RedD regulatory family.</text>
</comment>
<keyword evidence="8" id="KW-1185">Reference proteome</keyword>
<dbReference type="InterPro" id="IPR005158">
    <property type="entry name" value="BTAD"/>
</dbReference>
<evidence type="ECO:0000313" key="8">
    <source>
        <dbReference type="Proteomes" id="UP000642284"/>
    </source>
</evidence>
<keyword evidence="2" id="KW-0902">Two-component regulatory system</keyword>
<sequence length="1045" mass="111657">MKVDLLGPVQAEGEAGPVDIGGPRVRMLLARLALEGGRPVSTDALVDGLWGEEPPADAANALQALVSRLRRALRGHAAVESAGGGYRLGVQEADVDVHRFEQLAAAGRRALAARRDADAAGSLRTALALWRGPALADVLDAPFAAPVATRLDGLRAAVAEDGYEAEIREGRAADVLADLEAAGAQHPLSERIAGLRMRALAAVGRQSDALGAYEELRVRLGDELGVDPSAEVKEIHLALLRGELERPRPTAAAASRLPARLTSFVGRDGELTRLAALMTSTRLVTLVGPGGAGKTRLSLEAATRDPAHDRGRLHYVPLAGVSDPAQLADAVLGAIGATDAGLYEGGGRGRTGPVDRLAGLLGSGDALLMLDNCEHLVEAAAEFADQLLVRMPELRILATSREPLAITGEALFHLGPLDVPHGEPEPAEALETAAVRLFVDRAAGVRQGFTLDDSTLDAVLRICRGLDGMPLALELAAAKLRSMNVEQIARRLDDRFRLLSSGSRTALPRQRTLLALVEWSWDLLDEPERTLARRLSAFPGGATLDALEAVCADEELPADDVLYVVGSLIEKSLVEESSGESGGTGGGSGGVTGGEGRYRMLETVRAYAARRLAESPEESAAVCARLTSYYLQLAEENEPLLRTREQLRAIAVFDAEYANLSYALKILTESGDLGDSGDSGGSGEQDAARRFASAMYWYWGIRGMSSRLPEAAATSGASAIAREFHPAAQLLQMSRTVFADGRSEAAGLDDLLRSPDPWIRAGAHLAHDFTLTEQGDLESGKESRAEALRGFEQVGDRWGIVLALMPIGRDHSLRAEYPQAIATWERAVALSSELGTEDYLYLSKARLARERRRSGDIEGAFRDLHAAHRQARARGQLRLEANILVGIANAHRRAGDLDRSDATLDRLEALSTRRPQLRELARDLIVSTRIENRLAAGDARAARALLPEAAGALFGQGASAALAWVAELLGGLLPLEGAPAEGATALGMSEVMRGAFDWGEPEWRELVDRLKEDLGADGFQEAYDKGAAYPREDALRWLEERALRT</sequence>
<dbReference type="PANTHER" id="PTHR47691">
    <property type="entry name" value="REGULATOR-RELATED"/>
    <property type="match status" value="1"/>
</dbReference>
<dbReference type="SUPFAM" id="SSF48452">
    <property type="entry name" value="TPR-like"/>
    <property type="match status" value="2"/>
</dbReference>
<name>A0ABR7SQD8_9ACTN</name>
<dbReference type="InterPro" id="IPR011990">
    <property type="entry name" value="TPR-like_helical_dom_sf"/>
</dbReference>
<accession>A0ABR7SQD8</accession>
<feature type="compositionally biased region" description="Gly residues" evidence="5">
    <location>
        <begin position="580"/>
        <end position="595"/>
    </location>
</feature>
<evidence type="ECO:0000256" key="4">
    <source>
        <dbReference type="PROSITE-ProRule" id="PRU01091"/>
    </source>
</evidence>
<evidence type="ECO:0000256" key="2">
    <source>
        <dbReference type="ARBA" id="ARBA00023012"/>
    </source>
</evidence>
<evidence type="ECO:0000259" key="6">
    <source>
        <dbReference type="PROSITE" id="PS51755"/>
    </source>
</evidence>
<protein>
    <submittedName>
        <fullName evidence="7">AfsR/SARP family transcriptional regulator</fullName>
    </submittedName>
</protein>
<feature type="domain" description="OmpR/PhoB-type" evidence="6">
    <location>
        <begin position="1"/>
        <end position="90"/>
    </location>
</feature>
<dbReference type="Pfam" id="PF25872">
    <property type="entry name" value="HTH_77"/>
    <property type="match status" value="1"/>
</dbReference>
<reference evidence="7 8" key="1">
    <citation type="submission" date="2020-08" db="EMBL/GenBank/DDBJ databases">
        <title>Genemic of Streptomyces polyaspartic.</title>
        <authorList>
            <person name="Liu W."/>
        </authorList>
    </citation>
    <scope>NUCLEOTIDE SEQUENCE [LARGE SCALE GENOMIC DNA]</scope>
    <source>
        <strain evidence="7 8">TRM66268-LWL</strain>
    </source>
</reference>
<dbReference type="SMART" id="SM00862">
    <property type="entry name" value="Trans_reg_C"/>
    <property type="match status" value="1"/>
</dbReference>
<evidence type="ECO:0000256" key="1">
    <source>
        <dbReference type="ARBA" id="ARBA00005820"/>
    </source>
</evidence>
<dbReference type="CDD" id="cd15831">
    <property type="entry name" value="BTAD"/>
    <property type="match status" value="1"/>
</dbReference>
<proteinExistence type="inferred from homology"/>
<dbReference type="InterPro" id="IPR001867">
    <property type="entry name" value="OmpR/PhoB-type_DNA-bd"/>
</dbReference>
<dbReference type="Pfam" id="PF00486">
    <property type="entry name" value="Trans_reg_C"/>
    <property type="match status" value="1"/>
</dbReference>
<dbReference type="PROSITE" id="PS51755">
    <property type="entry name" value="OMPR_PHOB"/>
    <property type="match status" value="1"/>
</dbReference>
<organism evidence="7 8">
    <name type="scientific">Streptomyces polyasparticus</name>
    <dbReference type="NCBI Taxonomy" id="2767826"/>
    <lineage>
        <taxon>Bacteria</taxon>
        <taxon>Bacillati</taxon>
        <taxon>Actinomycetota</taxon>
        <taxon>Actinomycetes</taxon>
        <taxon>Kitasatosporales</taxon>
        <taxon>Streptomycetaceae</taxon>
        <taxon>Streptomyces</taxon>
    </lineage>
</organism>
<gene>
    <name evidence="7" type="ORF">H9Y04_31430</name>
</gene>
<dbReference type="InterPro" id="IPR016032">
    <property type="entry name" value="Sig_transdc_resp-reg_C-effctor"/>
</dbReference>
<comment type="caution">
    <text evidence="7">The sequence shown here is derived from an EMBL/GenBank/DDBJ whole genome shotgun (WGS) entry which is preliminary data.</text>
</comment>
<dbReference type="SUPFAM" id="SSF46894">
    <property type="entry name" value="C-terminal effector domain of the bipartite response regulators"/>
    <property type="match status" value="1"/>
</dbReference>
<dbReference type="SMART" id="SM01043">
    <property type="entry name" value="BTAD"/>
    <property type="match status" value="1"/>
</dbReference>
<dbReference type="InterPro" id="IPR058852">
    <property type="entry name" value="HTH_77"/>
</dbReference>
<dbReference type="Proteomes" id="UP000642284">
    <property type="component" value="Unassembled WGS sequence"/>
</dbReference>
<feature type="region of interest" description="Disordered" evidence="5">
    <location>
        <begin position="575"/>
        <end position="595"/>
    </location>
</feature>
<evidence type="ECO:0000256" key="3">
    <source>
        <dbReference type="ARBA" id="ARBA00023125"/>
    </source>
</evidence>
<dbReference type="Gene3D" id="1.10.10.10">
    <property type="entry name" value="Winged helix-like DNA-binding domain superfamily/Winged helix DNA-binding domain"/>
    <property type="match status" value="1"/>
</dbReference>
<dbReference type="InterPro" id="IPR027417">
    <property type="entry name" value="P-loop_NTPase"/>
</dbReference>
<evidence type="ECO:0000313" key="7">
    <source>
        <dbReference type="EMBL" id="MBC9717054.1"/>
    </source>
</evidence>
<dbReference type="Gene3D" id="1.25.40.10">
    <property type="entry name" value="Tetratricopeptide repeat domain"/>
    <property type="match status" value="2"/>
</dbReference>
<dbReference type="SUPFAM" id="SSF52540">
    <property type="entry name" value="P-loop containing nucleoside triphosphate hydrolases"/>
    <property type="match status" value="1"/>
</dbReference>
<keyword evidence="3 4" id="KW-0238">DNA-binding</keyword>